<evidence type="ECO:0000256" key="3">
    <source>
        <dbReference type="ARBA" id="ARBA00036607"/>
    </source>
</evidence>
<dbReference type="GO" id="GO:0003723">
    <property type="term" value="F:RNA binding"/>
    <property type="evidence" value="ECO:0007669"/>
    <property type="project" value="InterPro"/>
</dbReference>
<organism evidence="11 12">
    <name type="scientific">Wenzhouxiangella sediminis</name>
    <dbReference type="NCBI Taxonomy" id="1792836"/>
    <lineage>
        <taxon>Bacteria</taxon>
        <taxon>Pseudomonadati</taxon>
        <taxon>Pseudomonadota</taxon>
        <taxon>Gammaproteobacteria</taxon>
        <taxon>Chromatiales</taxon>
        <taxon>Wenzhouxiangellaceae</taxon>
        <taxon>Wenzhouxiangella</taxon>
    </lineage>
</organism>
<dbReference type="InterPro" id="IPR020103">
    <property type="entry name" value="PsdUridine_synth_cat_dom_sf"/>
</dbReference>
<dbReference type="EC" id="5.4.99.26" evidence="5"/>
<evidence type="ECO:0000256" key="6">
    <source>
        <dbReference type="ARBA" id="ARBA00040675"/>
    </source>
</evidence>
<comment type="caution">
    <text evidence="11">The sequence shown here is derived from an EMBL/GenBank/DDBJ whole genome shotgun (WGS) entry which is preliminary data.</text>
</comment>
<evidence type="ECO:0000256" key="5">
    <source>
        <dbReference type="ARBA" id="ARBA00038943"/>
    </source>
</evidence>
<reference evidence="11 12" key="1">
    <citation type="submission" date="2018-08" db="EMBL/GenBank/DDBJ databases">
        <title>Wenzhouxiangella salilacus sp. nov., a novel bacterium isolated from a saline lake in Xinjiang Province, China.</title>
        <authorList>
            <person name="Han S."/>
        </authorList>
    </citation>
    <scope>NUCLEOTIDE SEQUENCE [LARGE SCALE GENOMIC DNA]</scope>
    <source>
        <strain evidence="11 12">XDB06</strain>
    </source>
</reference>
<accession>A0A3E1KA61</accession>
<evidence type="ECO:0000256" key="2">
    <source>
        <dbReference type="ARBA" id="ARBA00023235"/>
    </source>
</evidence>
<keyword evidence="2" id="KW-0413">Isomerase</keyword>
<comment type="function">
    <text evidence="4">Responsible for synthesis of pseudouridine from uracil-65 in transfer RNAs.</text>
</comment>
<keyword evidence="12" id="KW-1185">Reference proteome</keyword>
<keyword evidence="1" id="KW-0819">tRNA processing</keyword>
<evidence type="ECO:0000256" key="4">
    <source>
        <dbReference type="ARBA" id="ARBA00037670"/>
    </source>
</evidence>
<dbReference type="EMBL" id="QUZK01000022">
    <property type="protein sequence ID" value="RFF31180.1"/>
    <property type="molecule type" value="Genomic_DNA"/>
</dbReference>
<evidence type="ECO:0000313" key="11">
    <source>
        <dbReference type="EMBL" id="RFF31180.1"/>
    </source>
</evidence>
<dbReference type="Gene3D" id="3.30.2350.10">
    <property type="entry name" value="Pseudouridine synthase"/>
    <property type="match status" value="1"/>
</dbReference>
<evidence type="ECO:0000259" key="10">
    <source>
        <dbReference type="Pfam" id="PF00849"/>
    </source>
</evidence>
<dbReference type="SUPFAM" id="SSF55120">
    <property type="entry name" value="Pseudouridine synthase"/>
    <property type="match status" value="1"/>
</dbReference>
<dbReference type="GO" id="GO:0160149">
    <property type="term" value="F:tRNA pseudouridine(65) synthase activity"/>
    <property type="evidence" value="ECO:0007669"/>
    <property type="project" value="UniProtKB-EC"/>
</dbReference>
<protein>
    <recommendedName>
        <fullName evidence="6">tRNA pseudouridine synthase C</fullName>
        <ecNumber evidence="5">5.4.99.26</ecNumber>
    </recommendedName>
    <alternativeName>
        <fullName evidence="8">tRNA pseudouridine(65) synthase</fullName>
    </alternativeName>
    <alternativeName>
        <fullName evidence="9">tRNA pseudouridylate synthase C</fullName>
    </alternativeName>
    <alternativeName>
        <fullName evidence="7">tRNA-uridine isomerase C</fullName>
    </alternativeName>
</protein>
<evidence type="ECO:0000256" key="1">
    <source>
        <dbReference type="ARBA" id="ARBA00022694"/>
    </source>
</evidence>
<dbReference type="GO" id="GO:0008033">
    <property type="term" value="P:tRNA processing"/>
    <property type="evidence" value="ECO:0007669"/>
    <property type="project" value="UniProtKB-KW"/>
</dbReference>
<evidence type="ECO:0000256" key="7">
    <source>
        <dbReference type="ARBA" id="ARBA00041803"/>
    </source>
</evidence>
<name>A0A3E1KA61_9GAMM</name>
<sequence length="233" mass="26917">MSFEILLRDEWLCAVNKPTGIMVHRSSIGTDREFVMQNLRDQLGQRVWPVHRLDRATSGVLLFALDPETARMLGQAFMDRSVDKRYLAVVRGWTEEQGTVDHPLARHKHAEPRDARTRYERLATCELPIPVGGFETARYSLLEAVPETGRRHQIRRHLKHISHHLIGDTTYGDGRHNRLFRQHLGCHRMLLHARRLELDHPRQAGRLRLEAPLAGEFARVAAEVFGWPEPTAR</sequence>
<evidence type="ECO:0000313" key="12">
    <source>
        <dbReference type="Proteomes" id="UP000260351"/>
    </source>
</evidence>
<dbReference type="PANTHER" id="PTHR21600">
    <property type="entry name" value="MITOCHONDRIAL RNA PSEUDOURIDINE SYNTHASE"/>
    <property type="match status" value="1"/>
</dbReference>
<dbReference type="PROSITE" id="PS01129">
    <property type="entry name" value="PSI_RLU"/>
    <property type="match status" value="1"/>
</dbReference>
<dbReference type="AlphaFoldDB" id="A0A3E1KA61"/>
<evidence type="ECO:0000256" key="8">
    <source>
        <dbReference type="ARBA" id="ARBA00041975"/>
    </source>
</evidence>
<dbReference type="InterPro" id="IPR050188">
    <property type="entry name" value="RluA_PseudoU_synthase"/>
</dbReference>
<proteinExistence type="predicted"/>
<dbReference type="OrthoDB" id="9807829at2"/>
<dbReference type="Pfam" id="PF00849">
    <property type="entry name" value="PseudoU_synth_2"/>
    <property type="match status" value="1"/>
</dbReference>
<dbReference type="GO" id="GO:0000455">
    <property type="term" value="P:enzyme-directed rRNA pseudouridine synthesis"/>
    <property type="evidence" value="ECO:0007669"/>
    <property type="project" value="TreeGrafter"/>
</dbReference>
<evidence type="ECO:0000256" key="9">
    <source>
        <dbReference type="ARBA" id="ARBA00043049"/>
    </source>
</evidence>
<dbReference type="PANTHER" id="PTHR21600:SF56">
    <property type="entry name" value="TRNA PSEUDOURIDINE SYNTHASE C"/>
    <property type="match status" value="1"/>
</dbReference>
<dbReference type="RefSeq" id="WP_116650028.1">
    <property type="nucleotide sequence ID" value="NZ_QUZK01000022.1"/>
</dbReference>
<feature type="domain" description="Pseudouridine synthase RsuA/RluA-like" evidence="10">
    <location>
        <begin position="14"/>
        <end position="160"/>
    </location>
</feature>
<gene>
    <name evidence="11" type="ORF">DZC52_04990</name>
</gene>
<dbReference type="InterPro" id="IPR006145">
    <property type="entry name" value="PsdUridine_synth_RsuA/RluA"/>
</dbReference>
<comment type="catalytic activity">
    <reaction evidence="3">
        <text>uridine(65) in tRNA = pseudouridine(65) in tRNA</text>
        <dbReference type="Rhea" id="RHEA:42536"/>
        <dbReference type="Rhea" id="RHEA-COMP:10103"/>
        <dbReference type="Rhea" id="RHEA-COMP:10104"/>
        <dbReference type="ChEBI" id="CHEBI:65314"/>
        <dbReference type="ChEBI" id="CHEBI:65315"/>
        <dbReference type="EC" id="5.4.99.26"/>
    </reaction>
</comment>
<dbReference type="Proteomes" id="UP000260351">
    <property type="component" value="Unassembled WGS sequence"/>
</dbReference>
<dbReference type="InterPro" id="IPR006224">
    <property type="entry name" value="PsdUridine_synth_RluA-like_CS"/>
</dbReference>